<reference evidence="1" key="1">
    <citation type="journal article" date="2022" name="Int. J. Mol. Sci.">
        <title>Draft Genome of Tanacetum Coccineum: Genomic Comparison of Closely Related Tanacetum-Family Plants.</title>
        <authorList>
            <person name="Yamashiro T."/>
            <person name="Shiraishi A."/>
            <person name="Nakayama K."/>
            <person name="Satake H."/>
        </authorList>
    </citation>
    <scope>NUCLEOTIDE SEQUENCE</scope>
</reference>
<accession>A0ABQ5BU28</accession>
<dbReference type="PANTHER" id="PTHR47926">
    <property type="entry name" value="PENTATRICOPEPTIDE REPEAT-CONTAINING PROTEIN"/>
    <property type="match status" value="1"/>
</dbReference>
<dbReference type="EMBL" id="BQNB010013631">
    <property type="protein sequence ID" value="GJT18366.1"/>
    <property type="molecule type" value="Genomic_DNA"/>
</dbReference>
<gene>
    <name evidence="1" type="ORF">Tco_0877072</name>
</gene>
<dbReference type="InterPro" id="IPR046848">
    <property type="entry name" value="E_motif"/>
</dbReference>
<dbReference type="InterPro" id="IPR011990">
    <property type="entry name" value="TPR-like_helical_dom_sf"/>
</dbReference>
<evidence type="ECO:0000313" key="2">
    <source>
        <dbReference type="Proteomes" id="UP001151760"/>
    </source>
</evidence>
<keyword evidence="2" id="KW-1185">Reference proteome</keyword>
<dbReference type="InterPro" id="IPR046960">
    <property type="entry name" value="PPR_At4g14850-like_plant"/>
</dbReference>
<proteinExistence type="predicted"/>
<sequence>MLELGPASIFGFWMIYMEIVGVIPDEPLPEHYACIVYLLGRVGRLEPAFKMANEMKIDGNVGTWGALLDACRAGKDLNLAKFAAKKLLEIEPEKRSNNVMLSNLNAKVGRWEVVEKVMDSLKEGKTKQYYVFRGKC</sequence>
<dbReference type="Pfam" id="PF20431">
    <property type="entry name" value="E_motif"/>
    <property type="match status" value="1"/>
</dbReference>
<reference evidence="1" key="2">
    <citation type="submission" date="2022-01" db="EMBL/GenBank/DDBJ databases">
        <authorList>
            <person name="Yamashiro T."/>
            <person name="Shiraishi A."/>
            <person name="Satake H."/>
            <person name="Nakayama K."/>
        </authorList>
    </citation>
    <scope>NUCLEOTIDE SEQUENCE</scope>
</reference>
<dbReference type="Gene3D" id="1.25.40.10">
    <property type="entry name" value="Tetratricopeptide repeat domain"/>
    <property type="match status" value="1"/>
</dbReference>
<dbReference type="Proteomes" id="UP001151760">
    <property type="component" value="Unassembled WGS sequence"/>
</dbReference>
<evidence type="ECO:0000313" key="1">
    <source>
        <dbReference type="EMBL" id="GJT18366.1"/>
    </source>
</evidence>
<organism evidence="1 2">
    <name type="scientific">Tanacetum coccineum</name>
    <dbReference type="NCBI Taxonomy" id="301880"/>
    <lineage>
        <taxon>Eukaryota</taxon>
        <taxon>Viridiplantae</taxon>
        <taxon>Streptophyta</taxon>
        <taxon>Embryophyta</taxon>
        <taxon>Tracheophyta</taxon>
        <taxon>Spermatophyta</taxon>
        <taxon>Magnoliopsida</taxon>
        <taxon>eudicotyledons</taxon>
        <taxon>Gunneridae</taxon>
        <taxon>Pentapetalae</taxon>
        <taxon>asterids</taxon>
        <taxon>campanulids</taxon>
        <taxon>Asterales</taxon>
        <taxon>Asteraceae</taxon>
        <taxon>Asteroideae</taxon>
        <taxon>Anthemideae</taxon>
        <taxon>Anthemidinae</taxon>
        <taxon>Tanacetum</taxon>
    </lineage>
</organism>
<protein>
    <submittedName>
        <fullName evidence="1">Pentatricopeptide repeat-containing protein</fullName>
    </submittedName>
</protein>
<comment type="caution">
    <text evidence="1">The sequence shown here is derived from an EMBL/GenBank/DDBJ whole genome shotgun (WGS) entry which is preliminary data.</text>
</comment>
<name>A0ABQ5BU28_9ASTR</name>
<dbReference type="PANTHER" id="PTHR47926:SF468">
    <property type="entry name" value="PENTATRICOPEPTIDE REPEAT-CONTAINING PROTEIN"/>
    <property type="match status" value="1"/>
</dbReference>